<dbReference type="EnsemblMetazoa" id="XM_032600331">
    <property type="protein sequence ID" value="XP_032456222"/>
    <property type="gene ID" value="LOC100123917"/>
</dbReference>
<dbReference type="GO" id="GO:0000422">
    <property type="term" value="P:autophagy of mitochondrion"/>
    <property type="evidence" value="ECO:0007669"/>
    <property type="project" value="TreeGrafter"/>
</dbReference>
<dbReference type="PANTHER" id="PTHR10953:SF3">
    <property type="entry name" value="UBIQUITIN-LIKE MODIFIER-ACTIVATING ENZYME ATG7"/>
    <property type="match status" value="1"/>
</dbReference>
<dbReference type="GO" id="GO:0019778">
    <property type="term" value="F:Atg12 activating enzyme activity"/>
    <property type="evidence" value="ECO:0007669"/>
    <property type="project" value="TreeGrafter"/>
</dbReference>
<dbReference type="GO" id="GO:0034727">
    <property type="term" value="P:piecemeal microautophagy of the nucleus"/>
    <property type="evidence" value="ECO:0007669"/>
    <property type="project" value="TreeGrafter"/>
</dbReference>
<reference evidence="10" key="1">
    <citation type="submission" date="2021-01" db="UniProtKB">
        <authorList>
            <consortium name="EnsemblMetazoa"/>
        </authorList>
    </citation>
    <scope>IDENTIFICATION</scope>
</reference>
<dbReference type="SMR" id="A0A7M7QXX2"/>
<dbReference type="EnsemblMetazoa" id="XM_031933785">
    <property type="protein sequence ID" value="XP_031789645"/>
    <property type="gene ID" value="LOC100123917"/>
</dbReference>
<dbReference type="FunCoup" id="A0A7M7QXX2">
    <property type="interactions" value="1003"/>
</dbReference>
<evidence type="ECO:0000256" key="3">
    <source>
        <dbReference type="ARBA" id="ARBA00022448"/>
    </source>
</evidence>
<dbReference type="FunFam" id="3.40.50.720:FF:000243">
    <property type="entry name" value="Ubiquitin-like modifier-activating enzyme ATG7"/>
    <property type="match status" value="1"/>
</dbReference>
<dbReference type="RefSeq" id="XP_031789644.1">
    <property type="nucleotide sequence ID" value="XM_031933784.2"/>
</dbReference>
<dbReference type="Pfam" id="PF16420">
    <property type="entry name" value="ATG7_N"/>
    <property type="match status" value="1"/>
</dbReference>
<dbReference type="InterPro" id="IPR000594">
    <property type="entry name" value="ThiF_NAD_FAD-bd"/>
</dbReference>
<dbReference type="GO" id="GO:0032446">
    <property type="term" value="P:protein modification by small protein conjugation"/>
    <property type="evidence" value="ECO:0007669"/>
    <property type="project" value="TreeGrafter"/>
</dbReference>
<dbReference type="InterPro" id="IPR006285">
    <property type="entry name" value="Atg7"/>
</dbReference>
<feature type="active site" description="Glycyl thioester intermediate" evidence="6">
    <location>
        <position position="554"/>
    </location>
</feature>
<dbReference type="SUPFAM" id="SSF69572">
    <property type="entry name" value="Activating enzymes of the ubiquitin-like proteins"/>
    <property type="match status" value="1"/>
</dbReference>
<dbReference type="Gene3D" id="3.40.140.70">
    <property type="entry name" value="Ubiquitin-like modifier-activating enzyme ATG7 N-terminal domain"/>
    <property type="match status" value="1"/>
</dbReference>
<dbReference type="Pfam" id="PF00899">
    <property type="entry name" value="ThiF"/>
    <property type="match status" value="1"/>
</dbReference>
<evidence type="ECO:0000256" key="7">
    <source>
        <dbReference type="RuleBase" id="RU366022"/>
    </source>
</evidence>
<comment type="subcellular location">
    <subcellularLocation>
        <location evidence="7">Cytoplasm</location>
    </subcellularLocation>
    <subcellularLocation>
        <location evidence="7">Preautophagosomal structure</location>
    </subcellularLocation>
</comment>
<dbReference type="InParanoid" id="A0A7M7QXX2"/>
<comment type="similarity">
    <text evidence="1 7">Belongs to the ATG7 family.</text>
</comment>
<dbReference type="EnsemblMetazoa" id="XM_031933784">
    <property type="protein sequence ID" value="XP_031789644"/>
    <property type="gene ID" value="LOC100123917"/>
</dbReference>
<dbReference type="RefSeq" id="XP_031789645.1">
    <property type="nucleotide sequence ID" value="XM_031933785.2"/>
</dbReference>
<dbReference type="GO" id="GO:0006995">
    <property type="term" value="P:cellular response to nitrogen starvation"/>
    <property type="evidence" value="ECO:0007669"/>
    <property type="project" value="TreeGrafter"/>
</dbReference>
<dbReference type="RefSeq" id="XP_032456225.1">
    <property type="nucleotide sequence ID" value="XM_032600334.1"/>
</dbReference>
<evidence type="ECO:0000256" key="2">
    <source>
        <dbReference type="ARBA" id="ARBA00017647"/>
    </source>
</evidence>
<comment type="subunit">
    <text evidence="7">Homodimer.</text>
</comment>
<evidence type="ECO:0000256" key="1">
    <source>
        <dbReference type="ARBA" id="ARBA00010931"/>
    </source>
</evidence>
<dbReference type="AlphaFoldDB" id="A0A7M7QXX2"/>
<dbReference type="EnsemblMetazoa" id="XM_031933783">
    <property type="protein sequence ID" value="XP_031789643"/>
    <property type="gene ID" value="LOC100123917"/>
</dbReference>
<organism evidence="10 11">
    <name type="scientific">Nasonia vitripennis</name>
    <name type="common">Parasitic wasp</name>
    <dbReference type="NCBI Taxonomy" id="7425"/>
    <lineage>
        <taxon>Eukaryota</taxon>
        <taxon>Metazoa</taxon>
        <taxon>Ecdysozoa</taxon>
        <taxon>Arthropoda</taxon>
        <taxon>Hexapoda</taxon>
        <taxon>Insecta</taxon>
        <taxon>Pterygota</taxon>
        <taxon>Neoptera</taxon>
        <taxon>Endopterygota</taxon>
        <taxon>Hymenoptera</taxon>
        <taxon>Apocrita</taxon>
        <taxon>Proctotrupomorpha</taxon>
        <taxon>Chalcidoidea</taxon>
        <taxon>Pteromalidae</taxon>
        <taxon>Pteromalinae</taxon>
        <taxon>Nasonia</taxon>
    </lineage>
</organism>
<sequence length="695" mass="77851">MSDNVVKFAKLRCTPESSFWAKFAELKIDKFKLEDKIKIPLWGSYSLGPEEKGGRPLFLDYTSFNEDLEMTSHNSAVPCAGYMINTNTFETFRQTNPETFINTLGKELLDLLKTETAVKEPWRLMTFLLLCYSDLKKYRFHYWAAHPTPFNLPEMHYAKQQVFIREEFTADQVQSFEEGFRKLNAKSRSFFSVIISKESKTLEIVSLARGIAIGNSSDKENEANIYFAFYDPCSHTCPGWPLRNLLCLLFLQCPNVCFEKWMKFISVRGHNITNSVVYTIRTKEQENREVLNESLLGGNLVGWESNARGKMGPNIADLSETMDPVKLSDRAISLNLKLMKWRLVPELDLDYISGMRCLLLGAGTLGCSVARVLLGWGVHTITFVDNSVVSPSNTVRQNLYTHEDAVNRRPKAEAAKNALLKIHPNLNAQGVVLQIPMPGHVVGQSMLESTKQALAKLEDLYSRHDVVFLLLDSREARWLPTVMCAAYGKMAINAALGFDSYTVQRHGTRIDCGSAASPDLTVQNPGGKDLGCYFCNDVTQPGNSQVDRTLDQQCTVSRPGLSYIAAGLAVELLVALTQHPDKAEARALMDDGKEQGRSSRESSGMMGLLGGVPHTVRGSLWSHETRLTITHRFPSCTACSLPVINEYRARGADFVLDACNQPNYLERLAGLEDLLKRPDLDELCYALDTSDEDED</sequence>
<name>A0A7M7QXX2_NASVI</name>
<proteinExistence type="inferred from homology"/>
<dbReference type="RefSeq" id="XP_032456222.1">
    <property type="nucleotide sequence ID" value="XM_032600331.1"/>
</dbReference>
<dbReference type="InterPro" id="IPR045886">
    <property type="entry name" value="ThiF/MoeB/HesA"/>
</dbReference>
<dbReference type="GO" id="GO:0019779">
    <property type="term" value="F:Atg8 activating enzyme activity"/>
    <property type="evidence" value="ECO:0007669"/>
    <property type="project" value="TreeGrafter"/>
</dbReference>
<dbReference type="Gene3D" id="3.40.50.720">
    <property type="entry name" value="NAD(P)-binding Rossmann-like Domain"/>
    <property type="match status" value="1"/>
</dbReference>
<evidence type="ECO:0000259" key="8">
    <source>
        <dbReference type="Pfam" id="PF00899"/>
    </source>
</evidence>
<dbReference type="InterPro" id="IPR032197">
    <property type="entry name" value="Atg7_N"/>
</dbReference>
<keyword evidence="7" id="KW-0963">Cytoplasm</keyword>
<evidence type="ECO:0000259" key="9">
    <source>
        <dbReference type="Pfam" id="PF16420"/>
    </source>
</evidence>
<dbReference type="Proteomes" id="UP000002358">
    <property type="component" value="Chromosome 1"/>
</dbReference>
<dbReference type="EnsemblMetazoa" id="XM_031933786">
    <property type="protein sequence ID" value="XP_031789646"/>
    <property type="gene ID" value="LOC100123917"/>
</dbReference>
<keyword evidence="5 7" id="KW-0072">Autophagy</keyword>
<comment type="function">
    <text evidence="7">E1-like activating enzyme involved in the 2 ubiquitin-like systems required for autophagy.</text>
</comment>
<keyword evidence="11" id="KW-1185">Reference proteome</keyword>
<protein>
    <recommendedName>
        <fullName evidence="2 7">Ubiquitin-like modifier-activating enzyme ATG7</fullName>
    </recommendedName>
    <alternativeName>
        <fullName evidence="7">Autophagy-related protein 7</fullName>
    </alternativeName>
</protein>
<dbReference type="GO" id="GO:0000407">
    <property type="term" value="C:phagophore assembly site"/>
    <property type="evidence" value="ECO:0007669"/>
    <property type="project" value="UniProtKB-SubCell"/>
</dbReference>
<dbReference type="NCBIfam" id="TIGR01381">
    <property type="entry name" value="E1_like_apg7"/>
    <property type="match status" value="1"/>
</dbReference>
<accession>A0A7M7QXX2</accession>
<evidence type="ECO:0000256" key="4">
    <source>
        <dbReference type="ARBA" id="ARBA00022927"/>
    </source>
</evidence>
<dbReference type="InterPro" id="IPR042522">
    <property type="entry name" value="Atg7_N_1"/>
</dbReference>
<dbReference type="InterPro" id="IPR042523">
    <property type="entry name" value="Atg7_N_2"/>
</dbReference>
<dbReference type="OrthoDB" id="338614at2759"/>
<keyword evidence="7" id="KW-0833">Ubl conjugation pathway</keyword>
<dbReference type="GO" id="GO:0015031">
    <property type="term" value="P:protein transport"/>
    <property type="evidence" value="ECO:0007669"/>
    <property type="project" value="UniProtKB-UniRule"/>
</dbReference>
<dbReference type="Gene3D" id="3.40.140.100">
    <property type="entry name" value="Ubiquitin-like modifier-activating enzyme ATG7 C-terminal domain"/>
    <property type="match status" value="1"/>
</dbReference>
<dbReference type="RefSeq" id="XP_031789643.1">
    <property type="nucleotide sequence ID" value="XM_031933783.2"/>
</dbReference>
<dbReference type="EnsemblMetazoa" id="XM_032600334">
    <property type="protein sequence ID" value="XP_032456225"/>
    <property type="gene ID" value="LOC100123917"/>
</dbReference>
<evidence type="ECO:0000313" key="10">
    <source>
        <dbReference type="EnsemblMetazoa" id="XP_032456222"/>
    </source>
</evidence>
<dbReference type="InterPro" id="IPR035985">
    <property type="entry name" value="Ubiquitin-activating_enz"/>
</dbReference>
<dbReference type="GO" id="GO:0000045">
    <property type="term" value="P:autophagosome assembly"/>
    <property type="evidence" value="ECO:0007669"/>
    <property type="project" value="TreeGrafter"/>
</dbReference>
<dbReference type="PANTHER" id="PTHR10953">
    <property type="entry name" value="UBIQUITIN-ACTIVATING ENZYME E1"/>
    <property type="match status" value="1"/>
</dbReference>
<dbReference type="CTD" id="10533"/>
<evidence type="ECO:0000256" key="6">
    <source>
        <dbReference type="PIRSR" id="PIRSR606285-1"/>
    </source>
</evidence>
<feature type="domain" description="THIF-type NAD/FAD binding fold" evidence="8">
    <location>
        <begin position="338"/>
        <end position="586"/>
    </location>
</feature>
<keyword evidence="3 7" id="KW-0813">Transport</keyword>
<feature type="domain" description="Ubiquitin-like modifier-activating enzyme Atg7 N-terminal" evidence="9">
    <location>
        <begin position="6"/>
        <end position="322"/>
    </location>
</feature>
<dbReference type="KEGG" id="nvi:100123917"/>
<dbReference type="GeneID" id="100123917"/>
<evidence type="ECO:0000256" key="5">
    <source>
        <dbReference type="ARBA" id="ARBA00023006"/>
    </source>
</evidence>
<dbReference type="RefSeq" id="XP_031789646.1">
    <property type="nucleotide sequence ID" value="XM_031933786.2"/>
</dbReference>
<keyword evidence="4 7" id="KW-0653">Protein transport</keyword>
<evidence type="ECO:0000313" key="11">
    <source>
        <dbReference type="Proteomes" id="UP000002358"/>
    </source>
</evidence>